<evidence type="ECO:0000313" key="3">
    <source>
        <dbReference type="Proteomes" id="UP001203852"/>
    </source>
</evidence>
<feature type="compositionally biased region" description="Basic and acidic residues" evidence="1">
    <location>
        <begin position="18"/>
        <end position="35"/>
    </location>
</feature>
<dbReference type="PANTHER" id="PTHR38789">
    <property type="entry name" value="REPRESSIBLE PROTEIN GRG1, PUTATIVE (AFU_ORTHOLOGUE AFUA_5G14210)-RELATED"/>
    <property type="match status" value="1"/>
</dbReference>
<dbReference type="PANTHER" id="PTHR38789:SF1">
    <property type="entry name" value="GLUCOSE-REPRESSIBLE GENE PROTEIN-RELATED"/>
    <property type="match status" value="1"/>
</dbReference>
<evidence type="ECO:0000256" key="1">
    <source>
        <dbReference type="SAM" id="MobiDB-lite"/>
    </source>
</evidence>
<keyword evidence="3" id="KW-1185">Reference proteome</keyword>
<dbReference type="AlphaFoldDB" id="A0AAN6IBK5"/>
<dbReference type="EMBL" id="MU404357">
    <property type="protein sequence ID" value="KAI1610990.1"/>
    <property type="molecule type" value="Genomic_DNA"/>
</dbReference>
<feature type="compositionally biased region" description="Basic and acidic residues" evidence="1">
    <location>
        <begin position="48"/>
        <end position="66"/>
    </location>
</feature>
<organism evidence="2 3">
    <name type="scientific">Exophiala viscosa</name>
    <dbReference type="NCBI Taxonomy" id="2486360"/>
    <lineage>
        <taxon>Eukaryota</taxon>
        <taxon>Fungi</taxon>
        <taxon>Dikarya</taxon>
        <taxon>Ascomycota</taxon>
        <taxon>Pezizomycotina</taxon>
        <taxon>Eurotiomycetes</taxon>
        <taxon>Chaetothyriomycetidae</taxon>
        <taxon>Chaetothyriales</taxon>
        <taxon>Herpotrichiellaceae</taxon>
        <taxon>Exophiala</taxon>
    </lineage>
</organism>
<dbReference type="InterPro" id="IPR020100">
    <property type="entry name" value="Glc-repressible_Grg1"/>
</dbReference>
<dbReference type="Proteomes" id="UP001203852">
    <property type="component" value="Unassembled WGS sequence"/>
</dbReference>
<gene>
    <name evidence="2" type="ORF">EDD36DRAFT_466994</name>
</gene>
<name>A0AAN6IBK5_9EURO</name>
<comment type="caution">
    <text evidence="2">The sequence shown here is derived from an EMBL/GenBank/DDBJ whole genome shotgun (WGS) entry which is preliminary data.</text>
</comment>
<dbReference type="Pfam" id="PF11034">
    <property type="entry name" value="Grg1"/>
    <property type="match status" value="1"/>
</dbReference>
<protein>
    <submittedName>
        <fullName evidence="2">Glucose-repressible protein Grg1</fullName>
    </submittedName>
</protein>
<sequence length="73" mass="7927">MNAIKNAGNYVSSKTKGSAREASKEANKQVAKDPNVRTSTRLHAAGDAMKDKIHATGHKREADVHKNAAKHNY</sequence>
<accession>A0AAN6IBK5</accession>
<feature type="region of interest" description="Disordered" evidence="1">
    <location>
        <begin position="1"/>
        <end position="73"/>
    </location>
</feature>
<evidence type="ECO:0000313" key="2">
    <source>
        <dbReference type="EMBL" id="KAI1610990.1"/>
    </source>
</evidence>
<proteinExistence type="predicted"/>
<reference evidence="2" key="1">
    <citation type="journal article" date="2022" name="bioRxiv">
        <title>Deciphering the potential niche of two novel black yeast fungi from a biological soil crust based on their genomes, phenotypes, and melanin regulation.</title>
        <authorList>
            <consortium name="DOE Joint Genome Institute"/>
            <person name="Carr E.C."/>
            <person name="Barton Q."/>
            <person name="Grambo S."/>
            <person name="Sullivan M."/>
            <person name="Renfro C.M."/>
            <person name="Kuo A."/>
            <person name="Pangilinan J."/>
            <person name="Lipzen A."/>
            <person name="Keymanesh K."/>
            <person name="Savage E."/>
            <person name="Barry K."/>
            <person name="Grigoriev I.V."/>
            <person name="Riekhof W.R."/>
            <person name="Harris S.S."/>
        </authorList>
    </citation>
    <scope>NUCLEOTIDE SEQUENCE</scope>
    <source>
        <strain evidence="2">JF 03-4F</strain>
    </source>
</reference>